<gene>
    <name evidence="1" type="ORF">V0U35_09440</name>
</gene>
<dbReference type="RefSeq" id="WP_330196457.1">
    <property type="nucleotide sequence ID" value="NZ_JAZDRO010000003.1"/>
</dbReference>
<keyword evidence="2" id="KW-1185">Reference proteome</keyword>
<dbReference type="EMBL" id="JAZDRO010000003">
    <property type="protein sequence ID" value="MEE2566903.1"/>
    <property type="molecule type" value="Genomic_DNA"/>
</dbReference>
<sequence>MRNLLTTDHEGTPVDLVSVIIGGADHMVTISCGLPGGMLMGHLQPFQDFIEGVRIETQRPR</sequence>
<evidence type="ECO:0000313" key="2">
    <source>
        <dbReference type="Proteomes" id="UP001310692"/>
    </source>
</evidence>
<protein>
    <submittedName>
        <fullName evidence="1">Uncharacterized protein</fullName>
    </submittedName>
</protein>
<dbReference type="Proteomes" id="UP001310692">
    <property type="component" value="Unassembled WGS sequence"/>
</dbReference>
<organism evidence="1 2">
    <name type="scientific">Hyphobacterium marinum</name>
    <dbReference type="NCBI Taxonomy" id="3116574"/>
    <lineage>
        <taxon>Bacteria</taxon>
        <taxon>Pseudomonadati</taxon>
        <taxon>Pseudomonadota</taxon>
        <taxon>Alphaproteobacteria</taxon>
        <taxon>Maricaulales</taxon>
        <taxon>Maricaulaceae</taxon>
        <taxon>Hyphobacterium</taxon>
    </lineage>
</organism>
<name>A0ABU7LZB5_9PROT</name>
<accession>A0ABU7LZB5</accession>
<reference evidence="1 2" key="1">
    <citation type="submission" date="2024-01" db="EMBL/GenBank/DDBJ databases">
        <title>Hyphobacterium bacterium isolated from marine sediment.</title>
        <authorList>
            <person name="Zhao S."/>
        </authorList>
    </citation>
    <scope>NUCLEOTIDE SEQUENCE [LARGE SCALE GENOMIC DNA]</scope>
    <source>
        <strain evidence="1 2">Y60-23</strain>
    </source>
</reference>
<proteinExistence type="predicted"/>
<comment type="caution">
    <text evidence="1">The sequence shown here is derived from an EMBL/GenBank/DDBJ whole genome shotgun (WGS) entry which is preliminary data.</text>
</comment>
<evidence type="ECO:0000313" key="1">
    <source>
        <dbReference type="EMBL" id="MEE2566903.1"/>
    </source>
</evidence>